<keyword evidence="1" id="KW-0472">Membrane</keyword>
<dbReference type="PANTHER" id="PTHR43265">
    <property type="entry name" value="ESTERASE ESTD"/>
    <property type="match status" value="1"/>
</dbReference>
<dbReference type="InterPro" id="IPR029058">
    <property type="entry name" value="AB_hydrolase_fold"/>
</dbReference>
<dbReference type="EMBL" id="JAFEJS010000016">
    <property type="protein sequence ID" value="MBT1173835.1"/>
    <property type="molecule type" value="Genomic_DNA"/>
</dbReference>
<feature type="transmembrane region" description="Helical" evidence="1">
    <location>
        <begin position="369"/>
        <end position="395"/>
    </location>
</feature>
<evidence type="ECO:0000313" key="3">
    <source>
        <dbReference type="Proteomes" id="UP000773064"/>
    </source>
</evidence>
<feature type="transmembrane region" description="Helical" evidence="1">
    <location>
        <begin position="451"/>
        <end position="473"/>
    </location>
</feature>
<dbReference type="Proteomes" id="UP000773064">
    <property type="component" value="Unassembled WGS sequence"/>
</dbReference>
<dbReference type="PANTHER" id="PTHR43265:SF1">
    <property type="entry name" value="ESTERASE ESTD"/>
    <property type="match status" value="1"/>
</dbReference>
<dbReference type="GO" id="GO:0016787">
    <property type="term" value="F:hydrolase activity"/>
    <property type="evidence" value="ECO:0007669"/>
    <property type="project" value="UniProtKB-KW"/>
</dbReference>
<gene>
    <name evidence="2" type="ORF">JS528_10925</name>
</gene>
<feature type="transmembrane region" description="Helical" evidence="1">
    <location>
        <begin position="493"/>
        <end position="514"/>
    </location>
</feature>
<dbReference type="SUPFAM" id="SSF53474">
    <property type="entry name" value="alpha/beta-Hydrolases"/>
    <property type="match status" value="1"/>
</dbReference>
<feature type="transmembrane region" description="Helical" evidence="1">
    <location>
        <begin position="544"/>
        <end position="569"/>
    </location>
</feature>
<keyword evidence="1" id="KW-0812">Transmembrane</keyword>
<keyword evidence="2" id="KW-0378">Hydrolase</keyword>
<accession>A0ABS5US56</accession>
<proteinExistence type="predicted"/>
<dbReference type="Gene3D" id="3.40.50.1820">
    <property type="entry name" value="alpha/beta hydrolase"/>
    <property type="match status" value="1"/>
</dbReference>
<keyword evidence="3" id="KW-1185">Reference proteome</keyword>
<evidence type="ECO:0000256" key="1">
    <source>
        <dbReference type="SAM" id="Phobius"/>
    </source>
</evidence>
<name>A0ABS5US56_9BIFI</name>
<dbReference type="InterPro" id="IPR053145">
    <property type="entry name" value="AB_hydrolase_Est10"/>
</dbReference>
<protein>
    <submittedName>
        <fullName evidence="2">Alpha/beta hydrolase</fullName>
    </submittedName>
</protein>
<evidence type="ECO:0000313" key="2">
    <source>
        <dbReference type="EMBL" id="MBT1173835.1"/>
    </source>
</evidence>
<keyword evidence="1" id="KW-1133">Transmembrane helix</keyword>
<dbReference type="RefSeq" id="WP_214359068.1">
    <property type="nucleotide sequence ID" value="NZ_JAFEJS010000016.1"/>
</dbReference>
<comment type="caution">
    <text evidence="2">The sequence shown here is derived from an EMBL/GenBank/DDBJ whole genome shotgun (WGS) entry which is preliminary data.</text>
</comment>
<organism evidence="2 3">
    <name type="scientific">Bifidobacterium santillanense</name>
    <dbReference type="NCBI Taxonomy" id="2809028"/>
    <lineage>
        <taxon>Bacteria</taxon>
        <taxon>Bacillati</taxon>
        <taxon>Actinomycetota</taxon>
        <taxon>Actinomycetes</taxon>
        <taxon>Bifidobacteriales</taxon>
        <taxon>Bifidobacteriaceae</taxon>
        <taxon>Bifidobacterium</taxon>
    </lineage>
</organism>
<reference evidence="2 3" key="1">
    <citation type="journal article" date="2021" name="Environ. Microbiol.">
        <title>Genetic insights into the dark matter of the mammalian gut microbiota through targeted genome reconstruction.</title>
        <authorList>
            <person name="Lugli G.A."/>
            <person name="Alessandri G."/>
            <person name="Milani C."/>
            <person name="Viappiani A."/>
            <person name="Fontana F."/>
            <person name="Tarracchini C."/>
            <person name="Mancabelli L."/>
            <person name="Argentini C."/>
            <person name="Ruiz L."/>
            <person name="Margolles A."/>
            <person name="van Sinderen D."/>
            <person name="Turroni F."/>
            <person name="Ventura M."/>
        </authorList>
    </citation>
    <scope>NUCLEOTIDE SEQUENCE [LARGE SCALE GENOMIC DNA]</scope>
    <source>
        <strain evidence="2 3">MA2</strain>
    </source>
</reference>
<sequence>MMRTVRNVMSVIVVAAILLTVFAVSGQLMMPRWRAEPYRDHLTVASSDTAVTPRDTTLALPHEGAYRTRERDITIHLKDGGSVPAILREPVGAPGKRPACLFVHGSGTGGAEDFGDIANAMSSAGIVTLVPAKRTDDYTPLHRDYPRFARDYSAAFDLLKLVPGVDADRTGLYAESEGTWITMLMTERRHDVAFSILSSAPVFKGREQMAMAVSTYVHQAGAPRAVVRDAAKLMSLDFAPFDLEYADFDADSARDSLTMPVLVNYGIYDTAMPIEQGAKAIIDTAARHGNRNVTVRYFAANHQMRAGRGLFAPGLPLADGYTRMLSDWINGVAAGVGADGWATPQIAGAQPHQRYAAPDATDSGIIGSLGVLVALTAGTLLCFLLAAIGGVMFLIRGLVRRHRLAVSAADRSGTGHGRFPVVDKHGRALRAWPGTSRGFVRVVGYSGGLKALLAAGVVCSVLTLAALGGYLSYVGVAALYEWRDPTVMSTGFTTLRACAAVVVLLAAWLVTWLWRAWRVRRAYIVHGLYPAARRTRSSWVLGRWHWMLALLILAGMLLTLVVCAFWGLFS</sequence>